<reference evidence="8" key="1">
    <citation type="journal article" date="2024" name="Gigascience">
        <title>Chromosome-level genome of the poultry shaft louse Menopon gallinae provides insight into the host-switching and adaptive evolution of parasitic lice.</title>
        <authorList>
            <person name="Xu Y."/>
            <person name="Ma L."/>
            <person name="Liu S."/>
            <person name="Liang Y."/>
            <person name="Liu Q."/>
            <person name="He Z."/>
            <person name="Tian L."/>
            <person name="Duan Y."/>
            <person name="Cai W."/>
            <person name="Li H."/>
            <person name="Song F."/>
        </authorList>
    </citation>
    <scope>NUCLEOTIDE SEQUENCE</scope>
    <source>
        <strain evidence="8">Cailab_2023a</strain>
    </source>
</reference>
<protein>
    <recommendedName>
        <fullName evidence="5">Arginyl-tRNA--protein transferase 1</fullName>
        <shortName evidence="5">Arginyltransferase 1</shortName>
        <shortName evidence="5">R-transferase 1</shortName>
        <ecNumber evidence="5">2.3.2.8</ecNumber>
    </recommendedName>
    <alternativeName>
        <fullName evidence="5">Arginine-tRNA--protein transferase 1</fullName>
    </alternativeName>
</protein>
<dbReference type="PIRSF" id="PIRSF037207">
    <property type="entry name" value="ATE1_euk"/>
    <property type="match status" value="1"/>
</dbReference>
<evidence type="ECO:0000313" key="8">
    <source>
        <dbReference type="EMBL" id="KAL0269345.1"/>
    </source>
</evidence>
<evidence type="ECO:0000256" key="2">
    <source>
        <dbReference type="ARBA" id="ARBA00022679"/>
    </source>
</evidence>
<comment type="function">
    <text evidence="5">Involved in the post-translational conjugation of arginine to the N-terminal aspartate or glutamate of a protein. This arginylation is required for degradation of the protein via the ubiquitin pathway.</text>
</comment>
<keyword evidence="3 5" id="KW-0833">Ubl conjugation pathway</keyword>
<dbReference type="PANTHER" id="PTHR21367:SF1">
    <property type="entry name" value="ARGINYL-TRNA--PROTEIN TRANSFERASE 1"/>
    <property type="match status" value="1"/>
</dbReference>
<dbReference type="InterPro" id="IPR017137">
    <property type="entry name" value="Arg-tRNA-P_Trfase_1_euk"/>
</dbReference>
<evidence type="ECO:0000259" key="6">
    <source>
        <dbReference type="Pfam" id="PF04376"/>
    </source>
</evidence>
<dbReference type="SUPFAM" id="SSF55729">
    <property type="entry name" value="Acyl-CoA N-acyltransferases (Nat)"/>
    <property type="match status" value="1"/>
</dbReference>
<name>A0AAW2HHL2_9NEOP</name>
<evidence type="ECO:0000256" key="5">
    <source>
        <dbReference type="PIRNR" id="PIRNR037207"/>
    </source>
</evidence>
<dbReference type="GO" id="GO:0005737">
    <property type="term" value="C:cytoplasm"/>
    <property type="evidence" value="ECO:0007669"/>
    <property type="project" value="TreeGrafter"/>
</dbReference>
<dbReference type="EMBL" id="JARGDH010000004">
    <property type="protein sequence ID" value="KAL0269345.1"/>
    <property type="molecule type" value="Genomic_DNA"/>
</dbReference>
<dbReference type="InterPro" id="IPR016181">
    <property type="entry name" value="Acyl_CoA_acyltransferase"/>
</dbReference>
<gene>
    <name evidence="8" type="ORF">PYX00_007111</name>
</gene>
<evidence type="ECO:0000256" key="4">
    <source>
        <dbReference type="ARBA" id="ARBA00023315"/>
    </source>
</evidence>
<proteinExistence type="inferred from homology"/>
<comment type="caution">
    <text evidence="8">The sequence shown here is derived from an EMBL/GenBank/DDBJ whole genome shotgun (WGS) entry which is preliminary data.</text>
</comment>
<evidence type="ECO:0000259" key="7">
    <source>
        <dbReference type="Pfam" id="PF04377"/>
    </source>
</evidence>
<accession>A0AAW2HHL2</accession>
<sequence length="533" mass="62094">MSRERYSIVEYLPGESGHSCGYCRSKSSSYSNWIWAKIMTVDDYQALIDRSWRRCGVYCYKPIMTTTCCPMYTIKCAVKDFRVSKSQKKILKRFHNFLAYGVENKNIKRSLLNKTEFVQSVDLPEHISKEDSKTNSFEAAQLKFDTVDSNKISQLKSDDLKKVEIANKVSKMEVPASVQSKGGKSHQMKAKYLRIERKKQKLRNQGLSEKEIEERMLAKKKKCIIKTLEDYLNETQPKNPAHKLEIKLVRSRSRGYEAETFELYKRYQISVHNDPPEKLSFQSFYRFLVDSPLEIRLVLVNSPEFDRTYKETASLFEKYQTGVHKEHPEKCNVSVFDDFLVSSPLEPEQFYGSYHQQYWLDGKLIAVGVVDILPKCVSSVYFLYDPEYLWLSLGTYGALREIEFVRKLTSQHPSIEYYYMGYYIHSCVKMKYKAAFRPSYLLCPEVYTWHPIQSCLPKLDKSKYSRLNEDPSAKDENASIAVGEVSVVYNNYVMPFSGYCKLAKCRQEEIRNVEKYASLVGSVCAGRMYLDRP</sequence>
<feature type="domain" description="N-end aminoacyl transferase N-terminal" evidence="6">
    <location>
        <begin position="18"/>
        <end position="89"/>
    </location>
</feature>
<organism evidence="8">
    <name type="scientific">Menopon gallinae</name>
    <name type="common">poultry shaft louse</name>
    <dbReference type="NCBI Taxonomy" id="328185"/>
    <lineage>
        <taxon>Eukaryota</taxon>
        <taxon>Metazoa</taxon>
        <taxon>Ecdysozoa</taxon>
        <taxon>Arthropoda</taxon>
        <taxon>Hexapoda</taxon>
        <taxon>Insecta</taxon>
        <taxon>Pterygota</taxon>
        <taxon>Neoptera</taxon>
        <taxon>Paraneoptera</taxon>
        <taxon>Psocodea</taxon>
        <taxon>Troctomorpha</taxon>
        <taxon>Phthiraptera</taxon>
        <taxon>Amblycera</taxon>
        <taxon>Menoponidae</taxon>
        <taxon>Menopon</taxon>
    </lineage>
</organism>
<keyword evidence="4 5" id="KW-0012">Acyltransferase</keyword>
<dbReference type="PANTHER" id="PTHR21367">
    <property type="entry name" value="ARGININE-TRNA-PROTEIN TRANSFERASE 1"/>
    <property type="match status" value="1"/>
</dbReference>
<dbReference type="Pfam" id="PF04376">
    <property type="entry name" value="ATE_N"/>
    <property type="match status" value="1"/>
</dbReference>
<feature type="domain" description="N-end rule aminoacyl transferase C-terminal" evidence="7">
    <location>
        <begin position="312"/>
        <end position="443"/>
    </location>
</feature>
<comment type="similarity">
    <text evidence="1 5">Belongs to the R-transferase family.</text>
</comment>
<evidence type="ECO:0000256" key="3">
    <source>
        <dbReference type="ARBA" id="ARBA00022786"/>
    </source>
</evidence>
<comment type="catalytic activity">
    <reaction evidence="5">
        <text>an N-terminal L-alpha-aminoacyl-[protein] + L-arginyl-tRNA(Arg) = an N-terminal L-arginyl-L-aminoacyl-[protein] + tRNA(Arg) + H(+)</text>
        <dbReference type="Rhea" id="RHEA:10208"/>
        <dbReference type="Rhea" id="RHEA-COMP:9658"/>
        <dbReference type="Rhea" id="RHEA-COMP:9673"/>
        <dbReference type="Rhea" id="RHEA-COMP:10636"/>
        <dbReference type="Rhea" id="RHEA-COMP:10638"/>
        <dbReference type="ChEBI" id="CHEBI:15378"/>
        <dbReference type="ChEBI" id="CHEBI:78442"/>
        <dbReference type="ChEBI" id="CHEBI:78513"/>
        <dbReference type="ChEBI" id="CHEBI:78597"/>
        <dbReference type="ChEBI" id="CHEBI:83562"/>
        <dbReference type="EC" id="2.3.2.8"/>
    </reaction>
</comment>
<dbReference type="InterPro" id="IPR007472">
    <property type="entry name" value="N-end_Aminoacyl_Trfase_C"/>
</dbReference>
<dbReference type="GO" id="GO:0004057">
    <property type="term" value="F:arginyl-tRNA--protein transferase activity"/>
    <property type="evidence" value="ECO:0007669"/>
    <property type="project" value="UniProtKB-EC"/>
</dbReference>
<dbReference type="AlphaFoldDB" id="A0AAW2HHL2"/>
<evidence type="ECO:0000256" key="1">
    <source>
        <dbReference type="ARBA" id="ARBA00009991"/>
    </source>
</evidence>
<keyword evidence="2 5" id="KW-0808">Transferase</keyword>
<dbReference type="EC" id="2.3.2.8" evidence="5"/>
<dbReference type="InterPro" id="IPR007471">
    <property type="entry name" value="N-end_Aminoacyl_Trfase_N"/>
</dbReference>
<dbReference type="Pfam" id="PF04377">
    <property type="entry name" value="ATE_C"/>
    <property type="match status" value="1"/>
</dbReference>
<dbReference type="InterPro" id="IPR030700">
    <property type="entry name" value="N-end_Aminoacyl_Trfase"/>
</dbReference>